<protein>
    <submittedName>
        <fullName evidence="2">Uncharacterized protein</fullName>
    </submittedName>
</protein>
<organism evidence="2 3">
    <name type="scientific">Runella defluvii</name>
    <dbReference type="NCBI Taxonomy" id="370973"/>
    <lineage>
        <taxon>Bacteria</taxon>
        <taxon>Pseudomonadati</taxon>
        <taxon>Bacteroidota</taxon>
        <taxon>Cytophagia</taxon>
        <taxon>Cytophagales</taxon>
        <taxon>Spirosomataceae</taxon>
        <taxon>Runella</taxon>
    </lineage>
</organism>
<feature type="compositionally biased region" description="Pro residues" evidence="1">
    <location>
        <begin position="47"/>
        <end position="61"/>
    </location>
</feature>
<comment type="caution">
    <text evidence="2">The sequence shown here is derived from an EMBL/GenBank/DDBJ whole genome shotgun (WGS) entry which is preliminary data.</text>
</comment>
<keyword evidence="3" id="KW-1185">Reference proteome</keyword>
<dbReference type="Proteomes" id="UP000541352">
    <property type="component" value="Unassembled WGS sequence"/>
</dbReference>
<evidence type="ECO:0000256" key="1">
    <source>
        <dbReference type="SAM" id="MobiDB-lite"/>
    </source>
</evidence>
<reference evidence="2 3" key="1">
    <citation type="submission" date="2020-08" db="EMBL/GenBank/DDBJ databases">
        <title>Genomic Encyclopedia of Type Strains, Phase IV (KMG-IV): sequencing the most valuable type-strain genomes for metagenomic binning, comparative biology and taxonomic classification.</title>
        <authorList>
            <person name="Goeker M."/>
        </authorList>
    </citation>
    <scope>NUCLEOTIDE SEQUENCE [LARGE SCALE GENOMIC DNA]</scope>
    <source>
        <strain evidence="2 3">DSM 17976</strain>
    </source>
</reference>
<gene>
    <name evidence="2" type="ORF">FHS57_005121</name>
</gene>
<proteinExistence type="predicted"/>
<evidence type="ECO:0000313" key="3">
    <source>
        <dbReference type="Proteomes" id="UP000541352"/>
    </source>
</evidence>
<sequence length="279" mass="31174">MSSSFRNLRDQYLGVVAEEALDVAKEGTRRVFGNIFANKPAELPPARQVPPPPPDYQPQLPPMDASSQPPPPQAQPIYYPPPPPPQYGGYPPAYPQYPNYGQYASALPPAYMPPPLPAVEKIDEDSLRNIARWQATVDLKYVQAITGFVRSAVGNMAAANSMVKLVERYEDGDQTLSSEDVEIAERMRKAVDKRREIEASGNTVLEDEDMRNIYEEIIFREMKNKNDRGELQLQSSSSFRYNYLALSLLAIGETGKEVIFDKVKGVVSGAKNKLQPKKK</sequence>
<dbReference type="AlphaFoldDB" id="A0A7W5ZP78"/>
<dbReference type="SUPFAM" id="SSF81995">
    <property type="entry name" value="beta-sandwich domain of Sec23/24"/>
    <property type="match status" value="1"/>
</dbReference>
<name>A0A7W5ZP78_9BACT</name>
<evidence type="ECO:0000313" key="2">
    <source>
        <dbReference type="EMBL" id="MBB3841100.1"/>
    </source>
</evidence>
<feature type="compositionally biased region" description="Pro residues" evidence="1">
    <location>
        <begin position="68"/>
        <end position="86"/>
    </location>
</feature>
<feature type="region of interest" description="Disordered" evidence="1">
    <location>
        <begin position="39"/>
        <end position="89"/>
    </location>
</feature>
<dbReference type="EMBL" id="JACIBY010000014">
    <property type="protein sequence ID" value="MBB3841100.1"/>
    <property type="molecule type" value="Genomic_DNA"/>
</dbReference>
<accession>A0A7W5ZP78</accession>
<dbReference type="RefSeq" id="WP_183978542.1">
    <property type="nucleotide sequence ID" value="NZ_JACIBY010000014.1"/>
</dbReference>